<dbReference type="InterPro" id="IPR044925">
    <property type="entry name" value="His-Me_finger_sf"/>
</dbReference>
<evidence type="ECO:0000313" key="2">
    <source>
        <dbReference type="Proteomes" id="UP001652620"/>
    </source>
</evidence>
<sequence>MLNLHCFVFLVAVASIINYVSTCTLSVLGISPLFTQTFGSRTIAFKAREDKVYFEDSVKAYCSNGELIVESQTNNYDSYYYPLQPGIYNTFEFHCFNNMIDINDVEHINVRVSCSNEIKLKLYESSAVLPKCGGFNNYAIGFNHVDLGEVIKAGICYDLDALSLKFAMYVASSKNVLISKKNHNSGVLPVSLDFDLKTNDLNNFFDLIKKDSLDSALANQFQVDNLIQDKSISIELQHWDTFNTIWWRQLREENWRYFLEALGQRTKSAQRSYVVSVGTYGNITMPSATNNCTSSKPNLLTVKTSDTEVLVPAYMWAYVKSLAADDKEEFVVIGHNSPYAEDPEHNPFCAVDMCDEIEWLKESKFGYLRRLPTLGYTFCCPPDEVANIIDYIPLHVTADGETTVKNTEGYYDVIRSNNN</sequence>
<dbReference type="Proteomes" id="UP001652620">
    <property type="component" value="Unplaced"/>
</dbReference>
<name>A0A6I9V3Q2_BACDO</name>
<accession>A0A6I9V3Q2</accession>
<evidence type="ECO:0000256" key="1">
    <source>
        <dbReference type="SAM" id="SignalP"/>
    </source>
</evidence>
<keyword evidence="1" id="KW-0732">Signal</keyword>
<dbReference type="AlphaFoldDB" id="A0A6I9V3Q2"/>
<reference evidence="3" key="1">
    <citation type="submission" date="2025-08" db="UniProtKB">
        <authorList>
            <consortium name="RefSeq"/>
        </authorList>
    </citation>
    <scope>IDENTIFICATION</scope>
    <source>
        <tissue evidence="3">Adult</tissue>
    </source>
</reference>
<dbReference type="InParanoid" id="A0A6I9V3Q2"/>
<protein>
    <submittedName>
        <fullName evidence="3">Uncharacterized protein LOC105228069 isoform X2</fullName>
    </submittedName>
</protein>
<feature type="chain" id="PRO_5046057135" evidence="1">
    <location>
        <begin position="23"/>
        <end position="419"/>
    </location>
</feature>
<keyword evidence="2" id="KW-1185">Reference proteome</keyword>
<dbReference type="RefSeq" id="XP_011205982.2">
    <property type="nucleotide sequence ID" value="XM_011207680.3"/>
</dbReference>
<organism evidence="2 3">
    <name type="scientific">Bactrocera dorsalis</name>
    <name type="common">Oriental fruit fly</name>
    <name type="synonym">Dacus dorsalis</name>
    <dbReference type="NCBI Taxonomy" id="27457"/>
    <lineage>
        <taxon>Eukaryota</taxon>
        <taxon>Metazoa</taxon>
        <taxon>Ecdysozoa</taxon>
        <taxon>Arthropoda</taxon>
        <taxon>Hexapoda</taxon>
        <taxon>Insecta</taxon>
        <taxon>Pterygota</taxon>
        <taxon>Neoptera</taxon>
        <taxon>Endopterygota</taxon>
        <taxon>Diptera</taxon>
        <taxon>Brachycera</taxon>
        <taxon>Muscomorpha</taxon>
        <taxon>Tephritoidea</taxon>
        <taxon>Tephritidae</taxon>
        <taxon>Bactrocera</taxon>
        <taxon>Bactrocera</taxon>
    </lineage>
</organism>
<evidence type="ECO:0000313" key="3">
    <source>
        <dbReference type="RefSeq" id="XP_011205982.2"/>
    </source>
</evidence>
<dbReference type="GeneID" id="105228069"/>
<feature type="signal peptide" evidence="1">
    <location>
        <begin position="1"/>
        <end position="22"/>
    </location>
</feature>
<dbReference type="KEGG" id="bdr:105228069"/>
<proteinExistence type="predicted"/>
<gene>
    <name evidence="3" type="primary">LOC105228069</name>
</gene>
<dbReference type="OrthoDB" id="8017601at2759"/>
<dbReference type="SUPFAM" id="SSF54060">
    <property type="entry name" value="His-Me finger endonucleases"/>
    <property type="match status" value="1"/>
</dbReference>